<comment type="caution">
    <text evidence="1">The sequence shown here is derived from an EMBL/GenBank/DDBJ whole genome shotgun (WGS) entry which is preliminary data.</text>
</comment>
<dbReference type="EMBL" id="SPSF01000013">
    <property type="protein sequence ID" value="MPQ61174.1"/>
    <property type="molecule type" value="Genomic_DNA"/>
</dbReference>
<dbReference type="AlphaFoldDB" id="A0A5N7IJM1"/>
<dbReference type="RefSeq" id="WP_152750436.1">
    <property type="nucleotide sequence ID" value="NZ_SPSE01000014.1"/>
</dbReference>
<gene>
    <name evidence="1" type="ORF">E4V82_03455</name>
</gene>
<proteinExistence type="predicted"/>
<reference evidence="1 2" key="1">
    <citation type="journal article" date="2019" name="Lett. Appl. Microbiol.">
        <title>A case of 'blown pack' spoilage of vacuum-packaged pork likely associated with Clostridium estertheticum in Canada.</title>
        <authorList>
            <person name="Zhang P."/>
            <person name="Ward P."/>
            <person name="McMullen L.M."/>
            <person name="Yang X."/>
        </authorList>
    </citation>
    <scope>NUCLEOTIDE SEQUENCE [LARGE SCALE GENOMIC DNA]</scope>
    <source>
        <strain evidence="1 2">MA19</strain>
    </source>
</reference>
<sequence length="108" mass="12304">MANKELALYIMDQLEGLEDIKSIPMMGGYLFYYKGRIFGGIYGTGFMAKITQASKHYMPDSISESPYDGAKPMLHVDIADNSEMLKQMVVTMYEELPEPKPKKKKIKK</sequence>
<protein>
    <submittedName>
        <fullName evidence="1">Transcriptional regulator</fullName>
    </submittedName>
</protein>
<dbReference type="SUPFAM" id="SSF159894">
    <property type="entry name" value="YgaC/TfoX-N like"/>
    <property type="match status" value="1"/>
</dbReference>
<organism evidence="1 2">
    <name type="scientific">Clostridium estertheticum</name>
    <dbReference type="NCBI Taxonomy" id="238834"/>
    <lineage>
        <taxon>Bacteria</taxon>
        <taxon>Bacillati</taxon>
        <taxon>Bacillota</taxon>
        <taxon>Clostridia</taxon>
        <taxon>Eubacteriales</taxon>
        <taxon>Clostridiaceae</taxon>
        <taxon>Clostridium</taxon>
    </lineage>
</organism>
<evidence type="ECO:0000313" key="1">
    <source>
        <dbReference type="EMBL" id="MPQ61174.1"/>
    </source>
</evidence>
<evidence type="ECO:0000313" key="2">
    <source>
        <dbReference type="Proteomes" id="UP000342249"/>
    </source>
</evidence>
<accession>A0A5N7IJM1</accession>
<dbReference type="Proteomes" id="UP000342249">
    <property type="component" value="Unassembled WGS sequence"/>
</dbReference>
<name>A0A5N7IJM1_9CLOT</name>
<dbReference type="Gene3D" id="3.30.1460.30">
    <property type="entry name" value="YgaC/TfoX-N like chaperone"/>
    <property type="match status" value="1"/>
</dbReference>